<evidence type="ECO:0000259" key="4">
    <source>
        <dbReference type="Pfam" id="PF01261"/>
    </source>
</evidence>
<dbReference type="InterPro" id="IPR026040">
    <property type="entry name" value="HyI-like"/>
</dbReference>
<dbReference type="GO" id="GO:0046487">
    <property type="term" value="P:glyoxylate metabolic process"/>
    <property type="evidence" value="ECO:0007669"/>
    <property type="project" value="TreeGrafter"/>
</dbReference>
<evidence type="ECO:0000256" key="1">
    <source>
        <dbReference type="ARBA" id="ARBA00023235"/>
    </source>
</evidence>
<dbReference type="KEGG" id="cama:F384_03225"/>
<dbReference type="OrthoDB" id="9786584at2"/>
<dbReference type="PANTHER" id="PTHR43489:SF6">
    <property type="entry name" value="HYDROXYPYRUVATE ISOMERASE-RELATED"/>
    <property type="match status" value="1"/>
</dbReference>
<dbReference type="PANTHER" id="PTHR43489">
    <property type="entry name" value="ISOMERASE"/>
    <property type="match status" value="1"/>
</dbReference>
<dbReference type="RefSeq" id="WP_046477561.1">
    <property type="nucleotide sequence ID" value="NZ_CP011132.1"/>
</dbReference>
<dbReference type="EMBL" id="CP011132">
    <property type="protein sequence ID" value="AKE58224.1"/>
    <property type="molecule type" value="Genomic_DNA"/>
</dbReference>
<dbReference type="InterPro" id="IPR013022">
    <property type="entry name" value="Xyl_isomerase-like_TIM-brl"/>
</dbReference>
<evidence type="ECO:0000313" key="6">
    <source>
        <dbReference type="Proteomes" id="UP000034085"/>
    </source>
</evidence>
<dbReference type="FunFam" id="3.20.20.150:FF:000007">
    <property type="entry name" value="Hydroxypyruvate isomerase"/>
    <property type="match status" value="1"/>
</dbReference>
<keyword evidence="1 2" id="KW-0413">Isomerase</keyword>
<dbReference type="GO" id="GO:0008903">
    <property type="term" value="F:hydroxypyruvate isomerase activity"/>
    <property type="evidence" value="ECO:0007669"/>
    <property type="project" value="TreeGrafter"/>
</dbReference>
<evidence type="ECO:0000256" key="3">
    <source>
        <dbReference type="PIRSR" id="PIRSR006241-50"/>
    </source>
</evidence>
<feature type="active site" description="Proton donor/acceptor" evidence="3">
    <location>
        <position position="143"/>
    </location>
</feature>
<sequence>MLKLAANLDWLFCERPIAGRFQAAKAAGFHGVEGLFLWQHPLDVLLAAQRETGLPVALMNAPAGNWLAGERGLASLPDRDEEFHHSLMIARDYATALGCRKVHVMAGLRVDTLSVSAQHERLTERLRIACDVMVETGIDVLIEPLNPQDMPGYVVDSFPLAESLINKVARENIGLQFDIYHCQKIHGNVAHLIERYLPIIKHFQIASVPGRHEPGTGELNEAWLFEFIKQTGYQGWMGCEYKPSTPGPESLRWMTPYL</sequence>
<organism evidence="5 6">
    <name type="scientific">Citrobacter amalonaticus Y19</name>
    <dbReference type="NCBI Taxonomy" id="1261127"/>
    <lineage>
        <taxon>Bacteria</taxon>
        <taxon>Pseudomonadati</taxon>
        <taxon>Pseudomonadota</taxon>
        <taxon>Gammaproteobacteria</taxon>
        <taxon>Enterobacterales</taxon>
        <taxon>Enterobacteriaceae</taxon>
        <taxon>Citrobacter</taxon>
    </lineage>
</organism>
<name>A0A0F6TTG3_CITAM</name>
<comment type="similarity">
    <text evidence="2">Belongs to the hyi family.</text>
</comment>
<keyword evidence="5" id="KW-0670">Pyruvate</keyword>
<dbReference type="Proteomes" id="UP000034085">
    <property type="component" value="Chromosome"/>
</dbReference>
<dbReference type="HOGENOM" id="CLU_050006_1_2_6"/>
<dbReference type="PATRIC" id="fig|1261127.3.peg.659"/>
<dbReference type="SUPFAM" id="SSF51658">
    <property type="entry name" value="Xylose isomerase-like"/>
    <property type="match status" value="1"/>
</dbReference>
<gene>
    <name evidence="5" type="ORF">F384_03225</name>
</gene>
<feature type="domain" description="Xylose isomerase-like TIM barrel" evidence="4">
    <location>
        <begin position="21"/>
        <end position="255"/>
    </location>
</feature>
<feature type="active site" description="Proton donor/acceptor" evidence="3">
    <location>
        <position position="240"/>
    </location>
</feature>
<evidence type="ECO:0000313" key="5">
    <source>
        <dbReference type="EMBL" id="AKE58224.1"/>
    </source>
</evidence>
<protein>
    <submittedName>
        <fullName evidence="5">Hydroxypyruvate isomerase</fullName>
    </submittedName>
</protein>
<accession>A0A0F6TTG3</accession>
<proteinExistence type="inferred from homology"/>
<evidence type="ECO:0000256" key="2">
    <source>
        <dbReference type="PIRNR" id="PIRNR006241"/>
    </source>
</evidence>
<dbReference type="InterPro" id="IPR050417">
    <property type="entry name" value="Sugar_Epim/Isomerase"/>
</dbReference>
<dbReference type="AlphaFoldDB" id="A0A0F6TTG3"/>
<dbReference type="InterPro" id="IPR036237">
    <property type="entry name" value="Xyl_isomerase-like_sf"/>
</dbReference>
<dbReference type="PIRSF" id="PIRSF006241">
    <property type="entry name" value="HyI"/>
    <property type="match status" value="1"/>
</dbReference>
<dbReference type="Gene3D" id="3.20.20.150">
    <property type="entry name" value="Divalent-metal-dependent TIM barrel enzymes"/>
    <property type="match status" value="1"/>
</dbReference>
<dbReference type="Pfam" id="PF01261">
    <property type="entry name" value="AP_endonuc_2"/>
    <property type="match status" value="1"/>
</dbReference>
<reference evidence="5 6" key="1">
    <citation type="journal article" date="2013" name="Appl. Microbiol. Biotechnol.">
        <title>Glycerol assimilation and production of 1,3-propanediol by Citrobacter amalonaticus Y19.</title>
        <authorList>
            <person name="Ainala S.K."/>
            <person name="Ashok S."/>
            <person name="Ko Y."/>
            <person name="Park S."/>
        </authorList>
    </citation>
    <scope>NUCLEOTIDE SEQUENCE [LARGE SCALE GENOMIC DNA]</scope>
    <source>
        <strain evidence="5 6">Y19</strain>
    </source>
</reference>